<keyword evidence="14 20" id="KW-0326">Glycosidase</keyword>
<reference evidence="20 21" key="1">
    <citation type="submission" date="2019-10" db="EMBL/GenBank/DDBJ databases">
        <title>Rubrobacter sp nov SCSIO 52915 isolated from a deep-sea sediment in the South China Sea.</title>
        <authorList>
            <person name="Chen R.W."/>
        </authorList>
    </citation>
    <scope>NUCLEOTIDE SEQUENCE [LARGE SCALE GENOMIC DNA]</scope>
    <source>
        <strain evidence="20 21">SCSIO 52915</strain>
    </source>
</reference>
<dbReference type="FunFam" id="1.10.8.50:FF:000003">
    <property type="entry name" value="Formamidopyrimidine-DNA glycosylase"/>
    <property type="match status" value="1"/>
</dbReference>
<dbReference type="SMART" id="SM01232">
    <property type="entry name" value="H2TH"/>
    <property type="match status" value="1"/>
</dbReference>
<feature type="domain" description="Formamidopyrimidine-DNA glycosylase catalytic" evidence="19">
    <location>
        <begin position="43"/>
        <end position="140"/>
    </location>
</feature>
<dbReference type="NCBIfam" id="TIGR00577">
    <property type="entry name" value="fpg"/>
    <property type="match status" value="1"/>
</dbReference>
<evidence type="ECO:0000256" key="10">
    <source>
        <dbReference type="ARBA" id="ARBA00023125"/>
    </source>
</evidence>
<keyword evidence="13" id="KW-0511">Multifunctional enzyme</keyword>
<dbReference type="EMBL" id="CP045121">
    <property type="protein sequence ID" value="QIN80072.1"/>
    <property type="molecule type" value="Genomic_DNA"/>
</dbReference>
<dbReference type="GO" id="GO:0006284">
    <property type="term" value="P:base-excision repair"/>
    <property type="evidence" value="ECO:0007669"/>
    <property type="project" value="InterPro"/>
</dbReference>
<dbReference type="Pfam" id="PF01149">
    <property type="entry name" value="Fapy_DNA_glyco"/>
    <property type="match status" value="1"/>
</dbReference>
<comment type="subunit">
    <text evidence="4">Monomer.</text>
</comment>
<dbReference type="SMART" id="SM00898">
    <property type="entry name" value="Fapy_DNA_glyco"/>
    <property type="match status" value="1"/>
</dbReference>
<evidence type="ECO:0000256" key="12">
    <source>
        <dbReference type="ARBA" id="ARBA00023239"/>
    </source>
</evidence>
<keyword evidence="11" id="KW-0234">DNA repair</keyword>
<dbReference type="GO" id="GO:0003690">
    <property type="term" value="F:double-stranded DNA binding"/>
    <property type="evidence" value="ECO:0007669"/>
    <property type="project" value="UniProtKB-ARBA"/>
</dbReference>
<accession>A0A6G8Q0T0</accession>
<keyword evidence="5" id="KW-0479">Metal-binding</keyword>
<gene>
    <name evidence="20" type="primary">mutM</name>
    <name evidence="20" type="ORF">GBA65_17825</name>
</gene>
<evidence type="ECO:0000256" key="3">
    <source>
        <dbReference type="ARBA" id="ARBA00009409"/>
    </source>
</evidence>
<comment type="cofactor">
    <cofactor evidence="2">
        <name>Zn(2+)</name>
        <dbReference type="ChEBI" id="CHEBI:29105"/>
    </cofactor>
</comment>
<dbReference type="Proteomes" id="UP000502706">
    <property type="component" value="Chromosome"/>
</dbReference>
<keyword evidence="7 16" id="KW-0863">Zinc-finger</keyword>
<proteinExistence type="inferred from homology"/>
<keyword evidence="8 20" id="KW-0378">Hydrolase</keyword>
<evidence type="ECO:0000256" key="2">
    <source>
        <dbReference type="ARBA" id="ARBA00001947"/>
    </source>
</evidence>
<sequence length="314" mass="34230">MRGRGRPDGRRGPGRRRQGGAPGARGWGRPLRRGARRGGGLVPELPEVTVIAEDVRSLAGGREVTRAAISRDDVSNAGVADFGEKLVGKTLEGTGRRGKIITLDFGDVVGLVHLVISGRVLRLPGWREPDKIHTAVVEFGGEEPLVLAFTRLWLGYFDLYDPDGVEGHPLIERLGPDPFSEDFTVEYLRGIFSRKAAIKGLLLDQSMIAGLGNIYVDEVLFEAGVHPTRKANTLTETEIEAIHRASRDILSRAIELRGTTFDSYHDAFGETGKFQHQLKVFTHAGEPCPVCGTEITKLRVAGRGTHVCPTCQPL</sequence>
<evidence type="ECO:0000256" key="1">
    <source>
        <dbReference type="ARBA" id="ARBA00001668"/>
    </source>
</evidence>
<evidence type="ECO:0000256" key="11">
    <source>
        <dbReference type="ARBA" id="ARBA00023204"/>
    </source>
</evidence>
<name>A0A6G8Q0T0_9ACTN</name>
<dbReference type="InterPro" id="IPR000214">
    <property type="entry name" value="Znf_DNA_glyclase/AP_lyase"/>
</dbReference>
<feature type="region of interest" description="Disordered" evidence="17">
    <location>
        <begin position="1"/>
        <end position="40"/>
    </location>
</feature>
<dbReference type="GO" id="GO:0140078">
    <property type="term" value="F:class I DNA-(apurinic or apyrimidinic site) endonuclease activity"/>
    <property type="evidence" value="ECO:0007669"/>
    <property type="project" value="UniProtKB-EC"/>
</dbReference>
<dbReference type="InterPro" id="IPR015886">
    <property type="entry name" value="H2TH_FPG"/>
</dbReference>
<evidence type="ECO:0000256" key="15">
    <source>
        <dbReference type="ARBA" id="ARBA00044632"/>
    </source>
</evidence>
<evidence type="ECO:0000256" key="13">
    <source>
        <dbReference type="ARBA" id="ARBA00023268"/>
    </source>
</evidence>
<dbReference type="GO" id="GO:0006979">
    <property type="term" value="P:response to oxidative stress"/>
    <property type="evidence" value="ECO:0007669"/>
    <property type="project" value="UniProtKB-ARBA"/>
</dbReference>
<dbReference type="EC" id="3.2.2.23" evidence="20"/>
<evidence type="ECO:0000259" key="18">
    <source>
        <dbReference type="PROSITE" id="PS51066"/>
    </source>
</evidence>
<protein>
    <submittedName>
        <fullName evidence="20">Bifunctional DNA-formamidopyrimidine glycosylase/DNA-(Apurinic or apyrimidinic site) lyase</fullName>
        <ecNumber evidence="20">3.2.2.23</ecNumber>
        <ecNumber evidence="20">4.2.99.18</ecNumber>
    </submittedName>
</protein>
<dbReference type="Gene3D" id="1.10.8.50">
    <property type="match status" value="1"/>
</dbReference>
<evidence type="ECO:0000256" key="4">
    <source>
        <dbReference type="ARBA" id="ARBA00011245"/>
    </source>
</evidence>
<dbReference type="NCBIfam" id="NF002211">
    <property type="entry name" value="PRK01103.1"/>
    <property type="match status" value="1"/>
</dbReference>
<evidence type="ECO:0000256" key="7">
    <source>
        <dbReference type="ARBA" id="ARBA00022771"/>
    </source>
</evidence>
<dbReference type="Gene3D" id="3.20.190.10">
    <property type="entry name" value="MutM-like, N-terminal"/>
    <property type="match status" value="1"/>
</dbReference>
<dbReference type="SUPFAM" id="SSF57716">
    <property type="entry name" value="Glucocorticoid receptor-like (DNA-binding domain)"/>
    <property type="match status" value="1"/>
</dbReference>
<feature type="domain" description="FPG-type" evidence="18">
    <location>
        <begin position="279"/>
        <end position="313"/>
    </location>
</feature>
<dbReference type="Pfam" id="PF06827">
    <property type="entry name" value="zf-FPG_IleRS"/>
    <property type="match status" value="1"/>
</dbReference>
<dbReference type="PANTHER" id="PTHR22993">
    <property type="entry name" value="FORMAMIDOPYRIMIDINE-DNA GLYCOSYLASE"/>
    <property type="match status" value="1"/>
</dbReference>
<dbReference type="EC" id="4.2.99.18" evidence="20"/>
<comment type="similarity">
    <text evidence="3">Belongs to the FPG family.</text>
</comment>
<evidence type="ECO:0000256" key="9">
    <source>
        <dbReference type="ARBA" id="ARBA00022833"/>
    </source>
</evidence>
<dbReference type="PROSITE" id="PS51068">
    <property type="entry name" value="FPG_CAT"/>
    <property type="match status" value="1"/>
</dbReference>
<evidence type="ECO:0000256" key="6">
    <source>
        <dbReference type="ARBA" id="ARBA00022763"/>
    </source>
</evidence>
<dbReference type="InterPro" id="IPR010663">
    <property type="entry name" value="Znf_FPG/IleRS"/>
</dbReference>
<dbReference type="SUPFAM" id="SSF46946">
    <property type="entry name" value="S13-like H2TH domain"/>
    <property type="match status" value="1"/>
</dbReference>
<evidence type="ECO:0000313" key="21">
    <source>
        <dbReference type="Proteomes" id="UP000502706"/>
    </source>
</evidence>
<evidence type="ECO:0000256" key="16">
    <source>
        <dbReference type="PROSITE-ProRule" id="PRU00391"/>
    </source>
</evidence>
<dbReference type="SUPFAM" id="SSF81624">
    <property type="entry name" value="N-terminal domain of MutM-like DNA repair proteins"/>
    <property type="match status" value="1"/>
</dbReference>
<dbReference type="PROSITE" id="PS51066">
    <property type="entry name" value="ZF_FPG_2"/>
    <property type="match status" value="1"/>
</dbReference>
<keyword evidence="9" id="KW-0862">Zinc</keyword>
<dbReference type="GO" id="GO:0003684">
    <property type="term" value="F:damaged DNA binding"/>
    <property type="evidence" value="ECO:0007669"/>
    <property type="project" value="InterPro"/>
</dbReference>
<dbReference type="PANTHER" id="PTHR22993:SF9">
    <property type="entry name" value="FORMAMIDOPYRIMIDINE-DNA GLYCOSYLASE"/>
    <property type="match status" value="1"/>
</dbReference>
<keyword evidence="6" id="KW-0227">DNA damage</keyword>
<dbReference type="GO" id="GO:0034039">
    <property type="term" value="F:8-oxo-7,8-dihydroguanine DNA N-glycosylase activity"/>
    <property type="evidence" value="ECO:0007669"/>
    <property type="project" value="TreeGrafter"/>
</dbReference>
<dbReference type="Pfam" id="PF06831">
    <property type="entry name" value="H2TH"/>
    <property type="match status" value="1"/>
</dbReference>
<dbReference type="AlphaFoldDB" id="A0A6G8Q0T0"/>
<evidence type="ECO:0000256" key="17">
    <source>
        <dbReference type="SAM" id="MobiDB-lite"/>
    </source>
</evidence>
<feature type="compositionally biased region" description="Basic and acidic residues" evidence="17">
    <location>
        <begin position="1"/>
        <end position="11"/>
    </location>
</feature>
<keyword evidence="10" id="KW-0238">DNA-binding</keyword>
<evidence type="ECO:0000259" key="19">
    <source>
        <dbReference type="PROSITE" id="PS51068"/>
    </source>
</evidence>
<dbReference type="InterPro" id="IPR012319">
    <property type="entry name" value="FPG_cat"/>
</dbReference>
<dbReference type="InterPro" id="IPR010979">
    <property type="entry name" value="Ribosomal_uS13-like_H2TH"/>
</dbReference>
<evidence type="ECO:0000313" key="20">
    <source>
        <dbReference type="EMBL" id="QIN80072.1"/>
    </source>
</evidence>
<dbReference type="InterPro" id="IPR020629">
    <property type="entry name" value="FPG_Glyclase"/>
</dbReference>
<comment type="catalytic activity">
    <reaction evidence="1">
        <text>Hydrolysis of DNA containing ring-opened 7-methylguanine residues, releasing 2,6-diamino-4-hydroxy-5-(N-methyl)formamidopyrimidine.</text>
        <dbReference type="EC" id="3.2.2.23"/>
    </reaction>
</comment>
<evidence type="ECO:0000256" key="14">
    <source>
        <dbReference type="ARBA" id="ARBA00023295"/>
    </source>
</evidence>
<dbReference type="KEGG" id="rmar:GBA65_17825"/>
<keyword evidence="21" id="KW-1185">Reference proteome</keyword>
<evidence type="ECO:0000256" key="5">
    <source>
        <dbReference type="ARBA" id="ARBA00022723"/>
    </source>
</evidence>
<dbReference type="InterPro" id="IPR035937">
    <property type="entry name" value="FPG_N"/>
</dbReference>
<keyword evidence="12 20" id="KW-0456">Lyase</keyword>
<comment type="catalytic activity">
    <reaction evidence="15">
        <text>2'-deoxyribonucleotide-(2'-deoxyribose 5'-phosphate)-2'-deoxyribonucleotide-DNA = a 3'-end 2'-deoxyribonucleotide-(2,3-dehydro-2,3-deoxyribose 5'-phosphate)-DNA + a 5'-end 5'-phospho-2'-deoxyribonucleoside-DNA + H(+)</text>
        <dbReference type="Rhea" id="RHEA:66592"/>
        <dbReference type="Rhea" id="RHEA-COMP:13180"/>
        <dbReference type="Rhea" id="RHEA-COMP:16897"/>
        <dbReference type="Rhea" id="RHEA-COMP:17067"/>
        <dbReference type="ChEBI" id="CHEBI:15378"/>
        <dbReference type="ChEBI" id="CHEBI:136412"/>
        <dbReference type="ChEBI" id="CHEBI:157695"/>
        <dbReference type="ChEBI" id="CHEBI:167181"/>
        <dbReference type="EC" id="4.2.99.18"/>
    </reaction>
</comment>
<organism evidence="20 21">
    <name type="scientific">Rubrobacter marinus</name>
    <dbReference type="NCBI Taxonomy" id="2653852"/>
    <lineage>
        <taxon>Bacteria</taxon>
        <taxon>Bacillati</taxon>
        <taxon>Actinomycetota</taxon>
        <taxon>Rubrobacteria</taxon>
        <taxon>Rubrobacterales</taxon>
        <taxon>Rubrobacteraceae</taxon>
        <taxon>Rubrobacter</taxon>
    </lineage>
</organism>
<evidence type="ECO:0000256" key="8">
    <source>
        <dbReference type="ARBA" id="ARBA00022801"/>
    </source>
</evidence>
<dbReference type="GO" id="GO:0008270">
    <property type="term" value="F:zinc ion binding"/>
    <property type="evidence" value="ECO:0007669"/>
    <property type="project" value="UniProtKB-KW"/>
</dbReference>